<evidence type="ECO:0000256" key="8">
    <source>
        <dbReference type="ARBA" id="ARBA00023027"/>
    </source>
</evidence>
<keyword evidence="6 12" id="KW-0274">FAD</keyword>
<keyword evidence="8" id="KW-0520">NAD</keyword>
<dbReference type="GO" id="GO:0005829">
    <property type="term" value="C:cytosol"/>
    <property type="evidence" value="ECO:0007669"/>
    <property type="project" value="InterPro"/>
</dbReference>
<keyword evidence="4" id="KW-0028">Amino-acid biosynthesis</keyword>
<evidence type="ECO:0000256" key="7">
    <source>
        <dbReference type="ARBA" id="ARBA00023002"/>
    </source>
</evidence>
<comment type="pathway">
    <text evidence="10">Amino-acid biosynthesis; L-methionine biosynthesis via de novo pathway.</text>
</comment>
<evidence type="ECO:0000256" key="10">
    <source>
        <dbReference type="ARBA" id="ARBA00034478"/>
    </source>
</evidence>
<evidence type="ECO:0000313" key="14">
    <source>
        <dbReference type="Proteomes" id="UP000280696"/>
    </source>
</evidence>
<evidence type="ECO:0000256" key="11">
    <source>
        <dbReference type="ARBA" id="ARBA00048628"/>
    </source>
</evidence>
<reference evidence="13 14" key="1">
    <citation type="submission" date="2018-09" db="EMBL/GenBank/DDBJ databases">
        <title>Murine metabolic-syndrome-specific gut microbial biobank.</title>
        <authorList>
            <person name="Liu C."/>
        </authorList>
    </citation>
    <scope>NUCLEOTIDE SEQUENCE [LARGE SCALE GENOMIC DNA]</scope>
    <source>
        <strain evidence="13 14">0.1xD8-82</strain>
    </source>
</reference>
<dbReference type="GO" id="GO:0071949">
    <property type="term" value="F:FAD binding"/>
    <property type="evidence" value="ECO:0007669"/>
    <property type="project" value="TreeGrafter"/>
</dbReference>
<comment type="catalytic activity">
    <reaction evidence="11">
        <text>(6S)-5-methyl-5,6,7,8-tetrahydrofolate + NAD(+) = (6R)-5,10-methylene-5,6,7,8-tetrahydrofolate + NADH + H(+)</text>
        <dbReference type="Rhea" id="RHEA:19821"/>
        <dbReference type="ChEBI" id="CHEBI:15378"/>
        <dbReference type="ChEBI" id="CHEBI:15636"/>
        <dbReference type="ChEBI" id="CHEBI:18608"/>
        <dbReference type="ChEBI" id="CHEBI:57540"/>
        <dbReference type="ChEBI" id="CHEBI:57945"/>
        <dbReference type="EC" id="1.5.1.54"/>
    </reaction>
    <physiologicalReaction direction="right-to-left" evidence="11">
        <dbReference type="Rhea" id="RHEA:19823"/>
    </physiologicalReaction>
</comment>
<keyword evidence="7 12" id="KW-0560">Oxidoreductase</keyword>
<dbReference type="Pfam" id="PF02219">
    <property type="entry name" value="MTHFR"/>
    <property type="match status" value="1"/>
</dbReference>
<dbReference type="GO" id="GO:0106312">
    <property type="term" value="F:methylenetetrahydrofolate reductase (NADH) activity"/>
    <property type="evidence" value="ECO:0007669"/>
    <property type="project" value="UniProtKB-EC"/>
</dbReference>
<gene>
    <name evidence="13" type="primary">metF</name>
    <name evidence="13" type="ORF">D7V94_00105</name>
</gene>
<evidence type="ECO:0000256" key="9">
    <source>
        <dbReference type="ARBA" id="ARBA00023167"/>
    </source>
</evidence>
<sequence>MKVTEIFEAKKKTGKPVLSFEIFPPKKEEALKNIDATLEKLCDLHPDFISVTFGAGGSTVDNKTVEIAKKIKNTYGVEPIVHLTCLHYGKEEISGILKQLEEAGIENVLALRGDVNPNIPVKYDFQYANELVEFIKTQGNFHISGACYPETHLEAKDAITDIHNLKRKVDAGVTHLVSQLFFDNEAFYRFYEKTRIAGISTPVEAGIMPVTNKANIERMVNLCGASLPKKFERILKKYENNKEALLDAGMAYAINQIVDLIANDVDGVHIYTMNNSKVAGRICDGIRNLI</sequence>
<accession>A0A3A9B3G0</accession>
<evidence type="ECO:0000313" key="13">
    <source>
        <dbReference type="EMBL" id="RKI94026.1"/>
    </source>
</evidence>
<dbReference type="InterPro" id="IPR004620">
    <property type="entry name" value="MTHF_reductase_bac"/>
</dbReference>
<proteinExistence type="inferred from homology"/>
<evidence type="ECO:0000256" key="2">
    <source>
        <dbReference type="ARBA" id="ARBA00004777"/>
    </source>
</evidence>
<dbReference type="EMBL" id="RAYQ01000001">
    <property type="protein sequence ID" value="RKI94026.1"/>
    <property type="molecule type" value="Genomic_DNA"/>
</dbReference>
<comment type="pathway">
    <text evidence="2 12">One-carbon metabolism; tetrahydrofolate interconversion.</text>
</comment>
<dbReference type="PANTHER" id="PTHR45754">
    <property type="entry name" value="METHYLENETETRAHYDROFOLATE REDUCTASE"/>
    <property type="match status" value="1"/>
</dbReference>
<dbReference type="InterPro" id="IPR029041">
    <property type="entry name" value="FAD-linked_oxidoreductase-like"/>
</dbReference>
<evidence type="ECO:0000256" key="6">
    <source>
        <dbReference type="ARBA" id="ARBA00022827"/>
    </source>
</evidence>
<dbReference type="GO" id="GO:0035999">
    <property type="term" value="P:tetrahydrofolate interconversion"/>
    <property type="evidence" value="ECO:0007669"/>
    <property type="project" value="UniProtKB-UniPathway"/>
</dbReference>
<evidence type="ECO:0000256" key="1">
    <source>
        <dbReference type="ARBA" id="ARBA00001974"/>
    </source>
</evidence>
<comment type="caution">
    <text evidence="13">The sequence shown here is derived from an EMBL/GenBank/DDBJ whole genome shotgun (WGS) entry which is preliminary data.</text>
</comment>
<evidence type="ECO:0000256" key="5">
    <source>
        <dbReference type="ARBA" id="ARBA00022630"/>
    </source>
</evidence>
<dbReference type="GO" id="GO:0009086">
    <property type="term" value="P:methionine biosynthetic process"/>
    <property type="evidence" value="ECO:0007669"/>
    <property type="project" value="UniProtKB-KW"/>
</dbReference>
<organism evidence="13 14">
    <name type="scientific">Parablautia intestinalis</name>
    <dbReference type="NCBI Taxonomy" id="2320100"/>
    <lineage>
        <taxon>Bacteria</taxon>
        <taxon>Bacillati</taxon>
        <taxon>Bacillota</taxon>
        <taxon>Clostridia</taxon>
        <taxon>Lachnospirales</taxon>
        <taxon>Lachnospiraceae</taxon>
        <taxon>Parablautia</taxon>
    </lineage>
</organism>
<dbReference type="RefSeq" id="WP_120465629.1">
    <property type="nucleotide sequence ID" value="NZ_CATJBT010000170.1"/>
</dbReference>
<keyword evidence="9" id="KW-0486">Methionine biosynthesis</keyword>
<dbReference type="NCBIfam" id="TIGR00676">
    <property type="entry name" value="fadh2"/>
    <property type="match status" value="1"/>
</dbReference>
<dbReference type="AlphaFoldDB" id="A0A3A9B3G0"/>
<dbReference type="PANTHER" id="PTHR45754:SF3">
    <property type="entry name" value="METHYLENETETRAHYDROFOLATE REDUCTASE (NADPH)"/>
    <property type="match status" value="1"/>
</dbReference>
<comment type="similarity">
    <text evidence="3 12">Belongs to the methylenetetrahydrofolate reductase family.</text>
</comment>
<dbReference type="EC" id="1.5.1.54" evidence="12"/>
<dbReference type="UniPathway" id="UPA00193"/>
<keyword evidence="5 12" id="KW-0285">Flavoprotein</keyword>
<dbReference type="Proteomes" id="UP000280696">
    <property type="component" value="Unassembled WGS sequence"/>
</dbReference>
<protein>
    <recommendedName>
        <fullName evidence="12">Methylenetetrahydrofolate reductase</fullName>
        <ecNumber evidence="12">1.5.1.54</ecNumber>
    </recommendedName>
</protein>
<keyword evidence="14" id="KW-1185">Reference proteome</keyword>
<evidence type="ECO:0000256" key="3">
    <source>
        <dbReference type="ARBA" id="ARBA00006743"/>
    </source>
</evidence>
<name>A0A3A9B3G0_9FIRM</name>
<comment type="cofactor">
    <cofactor evidence="1 12">
        <name>FAD</name>
        <dbReference type="ChEBI" id="CHEBI:57692"/>
    </cofactor>
</comment>
<dbReference type="CDD" id="cd00537">
    <property type="entry name" value="MTHFR"/>
    <property type="match status" value="1"/>
</dbReference>
<dbReference type="InterPro" id="IPR003171">
    <property type="entry name" value="Mehydrof_redctse-like"/>
</dbReference>
<dbReference type="SUPFAM" id="SSF51730">
    <property type="entry name" value="FAD-linked oxidoreductase"/>
    <property type="match status" value="1"/>
</dbReference>
<evidence type="ECO:0000256" key="4">
    <source>
        <dbReference type="ARBA" id="ARBA00022605"/>
    </source>
</evidence>
<evidence type="ECO:0000256" key="12">
    <source>
        <dbReference type="RuleBase" id="RU003862"/>
    </source>
</evidence>
<dbReference type="OrthoDB" id="9812555at2"/>
<dbReference type="Gene3D" id="3.20.20.220">
    <property type="match status" value="1"/>
</dbReference>